<evidence type="ECO:0000313" key="6">
    <source>
        <dbReference type="Ensembl" id="ENSDLAP00005066252.1"/>
    </source>
</evidence>
<dbReference type="Gene3D" id="2.40.128.20">
    <property type="match status" value="1"/>
</dbReference>
<dbReference type="SUPFAM" id="SSF50814">
    <property type="entry name" value="Lipocalins"/>
    <property type="match status" value="1"/>
</dbReference>
<dbReference type="PANTHER" id="PTHR11967">
    <property type="entry name" value="ALPHA-1-ACID GLYCOPROTEIN"/>
    <property type="match status" value="1"/>
</dbReference>
<proteinExistence type="predicted"/>
<feature type="signal peptide" evidence="5">
    <location>
        <begin position="1"/>
        <end position="20"/>
    </location>
</feature>
<evidence type="ECO:0008006" key="8">
    <source>
        <dbReference type="Google" id="ProtNLM"/>
    </source>
</evidence>
<gene>
    <name evidence="6" type="primary">LOC127358085</name>
</gene>
<dbReference type="CDD" id="cd19415">
    <property type="entry name" value="lipocalin_ApoM_AGP"/>
    <property type="match status" value="1"/>
</dbReference>
<feature type="chain" id="PRO_5035713320" description="Apolipoprotein M" evidence="5">
    <location>
        <begin position="21"/>
        <end position="214"/>
    </location>
</feature>
<reference evidence="6" key="1">
    <citation type="submission" date="2025-08" db="UniProtKB">
        <authorList>
            <consortium name="Ensembl"/>
        </authorList>
    </citation>
    <scope>IDENTIFICATION</scope>
</reference>
<dbReference type="Ensembl" id="ENSDLAT00005070090.1">
    <property type="protein sequence ID" value="ENSDLAP00005066252.1"/>
    <property type="gene ID" value="ENSDLAG00005032518.1"/>
</dbReference>
<dbReference type="GO" id="GO:0005576">
    <property type="term" value="C:extracellular region"/>
    <property type="evidence" value="ECO:0007669"/>
    <property type="project" value="UniProtKB-SubCell"/>
</dbReference>
<dbReference type="GeneTree" id="ENSGT00400000024810"/>
<dbReference type="PANTHER" id="PTHR11967:SF2">
    <property type="entry name" value="ALPHA-1-ACID GLYCOPROTEIN 1"/>
    <property type="match status" value="1"/>
</dbReference>
<evidence type="ECO:0000256" key="3">
    <source>
        <dbReference type="ARBA" id="ARBA00022729"/>
    </source>
</evidence>
<dbReference type="Proteomes" id="UP000694389">
    <property type="component" value="Unassembled WGS sequence"/>
</dbReference>
<name>A0A8P4G5L4_DICLA</name>
<dbReference type="RefSeq" id="XP_051246946.1">
    <property type="nucleotide sequence ID" value="XM_051390986.1"/>
</dbReference>
<reference evidence="6" key="2">
    <citation type="submission" date="2025-09" db="UniProtKB">
        <authorList>
            <consortium name="Ensembl"/>
        </authorList>
    </citation>
    <scope>IDENTIFICATION</scope>
</reference>
<dbReference type="InterPro" id="IPR012674">
    <property type="entry name" value="Calycin"/>
</dbReference>
<sequence length="214" mass="24205">MNLWFSSHFLVVGLVLRISALTPEECQPLVTPLSLADAHMLYGRTNFIMGYTSTEQYDNILKATDSYWMKITPSLSSTNEVLMYQYNKMNGTCFSLTVNVTFDGDVATTSLKNITTTFHVLPSCEGCLVLSGNSTARNLKKFFQSLNIDSSFNEEEVTTRVLYLMGKESTLKDSDLEHFKRQASCLGFSREPDFHHDPKKDFCSEDESLQISLQ</sequence>
<evidence type="ECO:0000313" key="7">
    <source>
        <dbReference type="Proteomes" id="UP000694389"/>
    </source>
</evidence>
<keyword evidence="7" id="KW-1185">Reference proteome</keyword>
<accession>A0A8P4G5L4</accession>
<dbReference type="AlphaFoldDB" id="A0A8P4G5L4"/>
<protein>
    <recommendedName>
        <fullName evidence="8">Apolipoprotein M</fullName>
    </recommendedName>
</protein>
<keyword evidence="3 5" id="KW-0732">Signal</keyword>
<evidence type="ECO:0000256" key="2">
    <source>
        <dbReference type="ARBA" id="ARBA00022525"/>
    </source>
</evidence>
<dbReference type="GeneID" id="127358085"/>
<evidence type="ECO:0000256" key="4">
    <source>
        <dbReference type="ARBA" id="ARBA00023180"/>
    </source>
</evidence>
<evidence type="ECO:0000256" key="5">
    <source>
        <dbReference type="SAM" id="SignalP"/>
    </source>
</evidence>
<evidence type="ECO:0000256" key="1">
    <source>
        <dbReference type="ARBA" id="ARBA00004613"/>
    </source>
</evidence>
<keyword evidence="4" id="KW-0325">Glycoprotein</keyword>
<keyword evidence="2" id="KW-0964">Secreted</keyword>
<dbReference type="RefSeq" id="XP_051246945.1">
    <property type="nucleotide sequence ID" value="XM_051390985.1"/>
</dbReference>
<comment type="subcellular location">
    <subcellularLocation>
        <location evidence="1">Secreted</location>
    </subcellularLocation>
</comment>
<organism evidence="6 7">
    <name type="scientific">Dicentrarchus labrax</name>
    <name type="common">European seabass</name>
    <name type="synonym">Morone labrax</name>
    <dbReference type="NCBI Taxonomy" id="13489"/>
    <lineage>
        <taxon>Eukaryota</taxon>
        <taxon>Metazoa</taxon>
        <taxon>Chordata</taxon>
        <taxon>Craniata</taxon>
        <taxon>Vertebrata</taxon>
        <taxon>Euteleostomi</taxon>
        <taxon>Actinopterygii</taxon>
        <taxon>Neopterygii</taxon>
        <taxon>Teleostei</taxon>
        <taxon>Neoteleostei</taxon>
        <taxon>Acanthomorphata</taxon>
        <taxon>Eupercaria</taxon>
        <taxon>Moronidae</taxon>
        <taxon>Dicentrarchus</taxon>
    </lineage>
</organism>